<feature type="domain" description="Autotransporter" evidence="1">
    <location>
        <begin position="650"/>
        <end position="943"/>
    </location>
</feature>
<dbReference type="eggNOG" id="COG5164">
    <property type="taxonomic scope" value="Bacteria"/>
</dbReference>
<dbReference type="HOGENOM" id="CLU_311413_0_0_5"/>
<dbReference type="Gene3D" id="2.40.128.130">
    <property type="entry name" value="Autotransporter beta-domain"/>
    <property type="match status" value="1"/>
</dbReference>
<dbReference type="Pfam" id="PF03797">
    <property type="entry name" value="Autotransporter"/>
    <property type="match status" value="1"/>
</dbReference>
<reference evidence="2 3" key="2">
    <citation type="journal article" date="2010" name="J. Bacteriol.">
        <title>Complete genome sequence of Beijerinckia indica subsp. indica.</title>
        <authorList>
            <person name="Tamas I."/>
            <person name="Dedysh S.N."/>
            <person name="Liesack W."/>
            <person name="Stott M.B."/>
            <person name="Alam M."/>
            <person name="Murrell J.C."/>
            <person name="Dunfield P.F."/>
        </authorList>
    </citation>
    <scope>NUCLEOTIDE SEQUENCE [LARGE SCALE GENOMIC DNA]</scope>
    <source>
        <strain evidence="3">ATCC 9039 / DSM 1715 / NCIMB 8712</strain>
    </source>
</reference>
<name>B2IB32_BEII9</name>
<accession>B2IB32</accession>
<dbReference type="SUPFAM" id="SSF103515">
    <property type="entry name" value="Autotransporter"/>
    <property type="match status" value="1"/>
</dbReference>
<gene>
    <name evidence="2" type="ordered locus">Bind_0073</name>
</gene>
<keyword evidence="3" id="KW-1185">Reference proteome</keyword>
<dbReference type="eggNOG" id="COG3468">
    <property type="taxonomic scope" value="Bacteria"/>
</dbReference>
<reference evidence="3" key="1">
    <citation type="submission" date="2008-03" db="EMBL/GenBank/DDBJ databases">
        <title>Complete sequence of chromosome of Beijerinckia indica subsp. indica ATCC 9039.</title>
        <authorList>
            <consortium name="US DOE Joint Genome Institute"/>
            <person name="Copeland A."/>
            <person name="Lucas S."/>
            <person name="Lapidus A."/>
            <person name="Glavina del Rio T."/>
            <person name="Dalin E."/>
            <person name="Tice H."/>
            <person name="Bruce D."/>
            <person name="Goodwin L."/>
            <person name="Pitluck S."/>
            <person name="LaButti K."/>
            <person name="Schmutz J."/>
            <person name="Larimer F."/>
            <person name="Land M."/>
            <person name="Hauser L."/>
            <person name="Kyrpides N."/>
            <person name="Mikhailova N."/>
            <person name="Dunfield P.F."/>
            <person name="Dedysh S.N."/>
            <person name="Liesack W."/>
            <person name="Saw J.H."/>
            <person name="Alam M."/>
            <person name="Chen Y."/>
            <person name="Murrell J.C."/>
            <person name="Richardson P."/>
        </authorList>
    </citation>
    <scope>NUCLEOTIDE SEQUENCE [LARGE SCALE GENOMIC DNA]</scope>
    <source>
        <strain evidence="3">ATCC 9039 / DSM 1715 / NCIMB 8712</strain>
    </source>
</reference>
<dbReference type="PROSITE" id="PS51208">
    <property type="entry name" value="AUTOTRANSPORTER"/>
    <property type="match status" value="1"/>
</dbReference>
<dbReference type="SMART" id="SM00869">
    <property type="entry name" value="Autotransporter"/>
    <property type="match status" value="1"/>
</dbReference>
<dbReference type="InterPro" id="IPR005546">
    <property type="entry name" value="Autotransporte_beta"/>
</dbReference>
<evidence type="ECO:0000313" key="3">
    <source>
        <dbReference type="Proteomes" id="UP000001695"/>
    </source>
</evidence>
<organism evidence="2 3">
    <name type="scientific">Beijerinckia indica subsp. indica (strain ATCC 9039 / DSM 1715 / NCIMB 8712)</name>
    <dbReference type="NCBI Taxonomy" id="395963"/>
    <lineage>
        <taxon>Bacteria</taxon>
        <taxon>Pseudomonadati</taxon>
        <taxon>Pseudomonadota</taxon>
        <taxon>Alphaproteobacteria</taxon>
        <taxon>Hyphomicrobiales</taxon>
        <taxon>Beijerinckiaceae</taxon>
        <taxon>Beijerinckia</taxon>
    </lineage>
</organism>
<dbReference type="InterPro" id="IPR011050">
    <property type="entry name" value="Pectin_lyase_fold/virulence"/>
</dbReference>
<evidence type="ECO:0000313" key="2">
    <source>
        <dbReference type="EMBL" id="ACB93732.1"/>
    </source>
</evidence>
<dbReference type="EMBL" id="CP001016">
    <property type="protein sequence ID" value="ACB93732.1"/>
    <property type="molecule type" value="Genomic_DNA"/>
</dbReference>
<dbReference type="Proteomes" id="UP000001695">
    <property type="component" value="Chromosome"/>
</dbReference>
<dbReference type="SUPFAM" id="SSF51126">
    <property type="entry name" value="Pectin lyase-like"/>
    <property type="match status" value="1"/>
</dbReference>
<protein>
    <submittedName>
        <fullName evidence="2">Outer membrane autotransporter barrel domain protein</fullName>
    </submittedName>
</protein>
<proteinExistence type="predicted"/>
<sequence>MKPNVPSALRREPALIAWFLGSTALSRVTSDTITSLSLVSALTAVIPGHAAAQTHDIDRAAAYYLASEVGLSVRPVFVGGTLRTDLTKGVYGQNFTLDGSPTNTIDQFGKDSTFTGVFSDGTAGIAGNLVFTNSGSDGSIPNSNIIGLLEEVGQNYALNGSPTNAIDQLIRVAAFTNLSGGTAGITGNLTPSNSSNSGSVTLTGTNIYTGMTTIMPGAHLIIGSGGSITHSNIIANSGFLEVAPQGAVAVSGISSNRFGLILNEGSWTGNVANSIALAINTGTWNGNVANYIGVAGNAGTWNGNVTNYTGLAINAGAWNGNVANYTGLAINVRTWNGNVANYAGQVTNLGTWNGTATNYAGQVINSGNWNGTAANYTGQTTNLGTWNGNVSNYAGQTTNLGTWNGNISNYAGETINVRNWNGSLLSNTGGILNNGTWNSPFLTNDRGSVTTTGTVNVASTLTNGGTFYAKGTVNASLIENTGSFNVIGPLTGTIGTFNNAGTLNLANGNVTDVFRVGAYQGQGGRLIVDVNLLNNTNAVRGDVLQADTTSGTTYVSIDNVAHGRSYFATPIPIIQSSGGGTTFDLVDTPSAGLVDYNLAEVSRHNWSLVSSINPRSSSFSASTVASALALNTGFFQNASSFVSLPESPEPNKWAGGPWIRIADGRNDVNAIGTTPNGNGGARSAPSLVRTRFNGFQTGVDLGYYNIENSGFSAVLGMTAGRATLNSSELSGYNSTNAIQVPFIGIYGLFAGHGFFADFQVREDFYQMNLSYPEAYVHGNSLTGTSLGANGSIGYHWNITKDFFVEPTAALIYSDLHVNGLQVGIDPANDVYGTVTFQPIESLLGRFGGRIGANYVLEDIDLVMQPFLIANVWREFAGDAKSTFNANGSAVPISLTRVGTFGQVGLGFSSSVLNTGLVGFFHGDYRLGDQFRGYALNAGLRYQF</sequence>
<dbReference type="AlphaFoldDB" id="B2IB32"/>
<evidence type="ECO:0000259" key="1">
    <source>
        <dbReference type="PROSITE" id="PS51208"/>
    </source>
</evidence>
<dbReference type="KEGG" id="bid:Bind_0073"/>
<dbReference type="InterPro" id="IPR036709">
    <property type="entry name" value="Autotransporte_beta_dom_sf"/>
</dbReference>
<dbReference type="STRING" id="395963.Bind_0073"/>